<keyword evidence="3" id="KW-1185">Reference proteome</keyword>
<dbReference type="AlphaFoldDB" id="A0A949U3U5"/>
<feature type="non-terminal residue" evidence="2">
    <location>
        <position position="196"/>
    </location>
</feature>
<gene>
    <name evidence="2" type="ORF">I6U48_29390</name>
</gene>
<proteinExistence type="predicted"/>
<feature type="transmembrane region" description="Helical" evidence="1">
    <location>
        <begin position="6"/>
        <end position="25"/>
    </location>
</feature>
<evidence type="ECO:0000313" key="3">
    <source>
        <dbReference type="Proteomes" id="UP000694308"/>
    </source>
</evidence>
<evidence type="ECO:0000256" key="1">
    <source>
        <dbReference type="SAM" id="Phobius"/>
    </source>
</evidence>
<protein>
    <submittedName>
        <fullName evidence="2">Uncharacterized protein</fullName>
    </submittedName>
</protein>
<keyword evidence="1" id="KW-0812">Transmembrane</keyword>
<organism evidence="2 3">
    <name type="scientific">Clostridium thailandense</name>
    <dbReference type="NCBI Taxonomy" id="2794346"/>
    <lineage>
        <taxon>Bacteria</taxon>
        <taxon>Bacillati</taxon>
        <taxon>Bacillota</taxon>
        <taxon>Clostridia</taxon>
        <taxon>Eubacteriales</taxon>
        <taxon>Clostridiaceae</taxon>
        <taxon>Clostridium</taxon>
    </lineage>
</organism>
<name>A0A949U3U5_9CLOT</name>
<keyword evidence="1" id="KW-0472">Membrane</keyword>
<dbReference type="EMBL" id="JAEEGC010000253">
    <property type="protein sequence ID" value="MBV7276985.1"/>
    <property type="molecule type" value="Genomic_DNA"/>
</dbReference>
<comment type="caution">
    <text evidence="2">The sequence shown here is derived from an EMBL/GenBank/DDBJ whole genome shotgun (WGS) entry which is preliminary data.</text>
</comment>
<dbReference type="Proteomes" id="UP000694308">
    <property type="component" value="Unassembled WGS sequence"/>
</dbReference>
<accession>A0A949U3U5</accession>
<reference evidence="2" key="1">
    <citation type="submission" date="2020-12" db="EMBL/GenBank/DDBJ databases">
        <title>Clostridium thailandense sp. nov., a novel acetogenic bacterium isolated from peat land soil in Thailand.</title>
        <authorList>
            <person name="Chaikitkaew S."/>
            <person name="Birkeland N.K."/>
        </authorList>
    </citation>
    <scope>NUCLEOTIDE SEQUENCE</scope>
    <source>
        <strain evidence="2">PL3</strain>
    </source>
</reference>
<keyword evidence="1" id="KW-1133">Transmembrane helix</keyword>
<evidence type="ECO:0000313" key="2">
    <source>
        <dbReference type="EMBL" id="MBV7276985.1"/>
    </source>
</evidence>
<dbReference type="RefSeq" id="WP_218324058.1">
    <property type="nucleotide sequence ID" value="NZ_JAEEGC010000253.1"/>
</dbReference>
<sequence>MLKEKFLFIPFTFIFLILMLIFLIFDSSIRFSHNYYVSNYGDDSNSGLSEAHPWKTISKVNNYNFKPGDVVHFKCGDIWREQLIPKNGNETGPVTYASYGTGNKPSLYGSVSLSTPSNWIEETPNIWTLNKNTDNTQSDPNYINPNKFLICQKNGAKVNYYKNVSKSGFIKIDSLSSGISMFNVQLLVAELNLTTN</sequence>